<protein>
    <submittedName>
        <fullName evidence="2">MTH538 TIR-like domain</fullName>
    </submittedName>
</protein>
<accession>A0A1H4BQ46</accession>
<feature type="domain" description="Thoeris protein ThsB TIR-like" evidence="1">
    <location>
        <begin position="13"/>
        <end position="78"/>
    </location>
</feature>
<dbReference type="EMBL" id="FNRP01000007">
    <property type="protein sequence ID" value="SEA50218.1"/>
    <property type="molecule type" value="Genomic_DNA"/>
</dbReference>
<gene>
    <name evidence="2" type="ORF">SAMN04487924_107109</name>
</gene>
<name>A0A1H4BQ46_9BACE</name>
<evidence type="ECO:0000313" key="2">
    <source>
        <dbReference type="EMBL" id="SEA50218.1"/>
    </source>
</evidence>
<proteinExistence type="predicted"/>
<reference evidence="2 3" key="1">
    <citation type="submission" date="2016-10" db="EMBL/GenBank/DDBJ databases">
        <authorList>
            <person name="de Groot N.N."/>
        </authorList>
    </citation>
    <scope>NUCLEOTIDE SEQUENCE [LARGE SCALE GENOMIC DNA]</scope>
    <source>
        <strain evidence="2 3">NLAE-zl-G339</strain>
    </source>
</reference>
<evidence type="ECO:0000259" key="1">
    <source>
        <dbReference type="Pfam" id="PF08937"/>
    </source>
</evidence>
<evidence type="ECO:0000313" key="3">
    <source>
        <dbReference type="Proteomes" id="UP000183040"/>
    </source>
</evidence>
<dbReference type="InterPro" id="IPR015032">
    <property type="entry name" value="ThsB__TIR-like_domain"/>
</dbReference>
<sequence>MTYRTRTYIAAEWDGDSDAVQQLHKWNDSNHFSLSFTDAHDLQQSRDGSLNCSIKRSLAERLDASKTFVLIVGSNTKSVRSGSCQYCGSKNSWTGVCARGNFVDNRSYIEYECEKAVRDGLKIVVLYNAATVDKSKCPDAVKYVGTHKAMCYYQNGQYYWDYQTVKSALG</sequence>
<dbReference type="AlphaFoldDB" id="A0A1H4BQ46"/>
<dbReference type="Proteomes" id="UP000183040">
    <property type="component" value="Unassembled WGS sequence"/>
</dbReference>
<dbReference type="Pfam" id="PF08937">
    <property type="entry name" value="ThsB_TIR"/>
    <property type="match status" value="1"/>
</dbReference>
<organism evidence="2 3">
    <name type="scientific">Bacteroides xylanisolvens</name>
    <dbReference type="NCBI Taxonomy" id="371601"/>
    <lineage>
        <taxon>Bacteria</taxon>
        <taxon>Pseudomonadati</taxon>
        <taxon>Bacteroidota</taxon>
        <taxon>Bacteroidia</taxon>
        <taxon>Bacteroidales</taxon>
        <taxon>Bacteroidaceae</taxon>
        <taxon>Bacteroides</taxon>
    </lineage>
</organism>
<dbReference type="RefSeq" id="WP_074705878.1">
    <property type="nucleotide sequence ID" value="NZ_CP042282.1"/>
</dbReference>
<dbReference type="Gene3D" id="3.40.50.11200">
    <property type="match status" value="1"/>
</dbReference>